<dbReference type="EMBL" id="PGFA01000001">
    <property type="protein sequence ID" value="PJJ60601.1"/>
    <property type="molecule type" value="Genomic_DNA"/>
</dbReference>
<reference evidence="1 2" key="1">
    <citation type="submission" date="2017-11" db="EMBL/GenBank/DDBJ databases">
        <title>Genomic Encyclopedia of Archaeal and Bacterial Type Strains, Phase II (KMG-II): From Individual Species to Whole Genera.</title>
        <authorList>
            <person name="Goeker M."/>
        </authorList>
    </citation>
    <scope>NUCLEOTIDE SEQUENCE [LARGE SCALE GENOMIC DNA]</scope>
    <source>
        <strain evidence="1 2">DSM 11115</strain>
    </source>
</reference>
<accession>A0A2M9BRP4</accession>
<dbReference type="RefSeq" id="WP_100336242.1">
    <property type="nucleotide sequence ID" value="NZ_PGFA01000001.1"/>
</dbReference>
<dbReference type="Proteomes" id="UP000228535">
    <property type="component" value="Unassembled WGS sequence"/>
</dbReference>
<evidence type="ECO:0000313" key="1">
    <source>
        <dbReference type="EMBL" id="PJJ60601.1"/>
    </source>
</evidence>
<proteinExistence type="predicted"/>
<keyword evidence="2" id="KW-1185">Reference proteome</keyword>
<gene>
    <name evidence="1" type="ORF">CLV45_2030</name>
</gene>
<dbReference type="AlphaFoldDB" id="A0A2M9BRP4"/>
<comment type="caution">
    <text evidence="1">The sequence shown here is derived from an EMBL/GenBank/DDBJ whole genome shotgun (WGS) entry which is preliminary data.</text>
</comment>
<evidence type="ECO:0000313" key="2">
    <source>
        <dbReference type="Proteomes" id="UP000228535"/>
    </source>
</evidence>
<name>A0A2M9BRP4_9BACT</name>
<organism evidence="1 2">
    <name type="scientific">Hymenobacter chitinivorans DSM 11115</name>
    <dbReference type="NCBI Taxonomy" id="1121954"/>
    <lineage>
        <taxon>Bacteria</taxon>
        <taxon>Pseudomonadati</taxon>
        <taxon>Bacteroidota</taxon>
        <taxon>Cytophagia</taxon>
        <taxon>Cytophagales</taxon>
        <taxon>Hymenobacteraceae</taxon>
        <taxon>Hymenobacter</taxon>
    </lineage>
</organism>
<sequence length="101" mass="11497">MQSTTANFYSPTGQLLSKQANQNDPYYMVITSETLEFFSSKDDRSLGRSTLKREGSLLRLEAPLKSPTIAELTDHQLTLRYEKMSTYLSGDYVTGEDVYVR</sequence>
<protein>
    <submittedName>
        <fullName evidence="1">Uncharacterized protein</fullName>
    </submittedName>
</protein>